<proteinExistence type="predicted"/>
<dbReference type="AlphaFoldDB" id="A0A0M3IM53"/>
<dbReference type="WBParaSite" id="ALUE_0001983101-mRNA-1">
    <property type="protein sequence ID" value="ALUE_0001983101-mRNA-1"/>
    <property type="gene ID" value="ALUE_0001983101"/>
</dbReference>
<evidence type="ECO:0000313" key="2">
    <source>
        <dbReference type="WBParaSite" id="ALUE_0001983101-mRNA-1"/>
    </source>
</evidence>
<protein>
    <submittedName>
        <fullName evidence="2">Ovule protein</fullName>
    </submittedName>
</protein>
<organism evidence="1 2">
    <name type="scientific">Ascaris lumbricoides</name>
    <name type="common">Giant roundworm</name>
    <dbReference type="NCBI Taxonomy" id="6252"/>
    <lineage>
        <taxon>Eukaryota</taxon>
        <taxon>Metazoa</taxon>
        <taxon>Ecdysozoa</taxon>
        <taxon>Nematoda</taxon>
        <taxon>Chromadorea</taxon>
        <taxon>Rhabditida</taxon>
        <taxon>Spirurina</taxon>
        <taxon>Ascaridomorpha</taxon>
        <taxon>Ascaridoidea</taxon>
        <taxon>Ascarididae</taxon>
        <taxon>Ascaris</taxon>
    </lineage>
</organism>
<evidence type="ECO:0000313" key="1">
    <source>
        <dbReference type="Proteomes" id="UP000036681"/>
    </source>
</evidence>
<name>A0A0M3IM53_ASCLU</name>
<sequence>MSFRSRVSRDLTIFEERIHRTAQLSIVLQLSFAQSSHTHLSLILFNGMYNVRKQGFSAQPLQRYYTKNLK</sequence>
<accession>A0A0M3IM53</accession>
<keyword evidence="1" id="KW-1185">Reference proteome</keyword>
<reference evidence="2" key="1">
    <citation type="submission" date="2017-02" db="UniProtKB">
        <authorList>
            <consortium name="WormBaseParasite"/>
        </authorList>
    </citation>
    <scope>IDENTIFICATION</scope>
</reference>
<dbReference type="Proteomes" id="UP000036681">
    <property type="component" value="Unplaced"/>
</dbReference>